<dbReference type="AlphaFoldDB" id="A0A452ZAB2"/>
<proteinExistence type="predicted"/>
<keyword evidence="3" id="KW-1185">Reference proteome</keyword>
<feature type="compositionally biased region" description="Basic and acidic residues" evidence="1">
    <location>
        <begin position="33"/>
        <end position="48"/>
    </location>
</feature>
<dbReference type="Proteomes" id="UP000015105">
    <property type="component" value="Chromosome 1D"/>
</dbReference>
<name>A0A452ZAB2_AEGTS</name>
<accession>A0A452ZAB2</accession>
<protein>
    <submittedName>
        <fullName evidence="2">Uncharacterized protein</fullName>
    </submittedName>
</protein>
<feature type="region of interest" description="Disordered" evidence="1">
    <location>
        <begin position="1"/>
        <end position="74"/>
    </location>
</feature>
<dbReference type="EnsemblPlants" id="AET1Gv20687400.20">
    <property type="protein sequence ID" value="AET1Gv20687400.20"/>
    <property type="gene ID" value="AET1Gv20687400"/>
</dbReference>
<reference evidence="3" key="2">
    <citation type="journal article" date="2017" name="Nat. Plants">
        <title>The Aegilops tauschii genome reveals multiple impacts of transposons.</title>
        <authorList>
            <person name="Zhao G."/>
            <person name="Zou C."/>
            <person name="Li K."/>
            <person name="Wang K."/>
            <person name="Li T."/>
            <person name="Gao L."/>
            <person name="Zhang X."/>
            <person name="Wang H."/>
            <person name="Yang Z."/>
            <person name="Liu X."/>
            <person name="Jiang W."/>
            <person name="Mao L."/>
            <person name="Kong X."/>
            <person name="Jiao Y."/>
            <person name="Jia J."/>
        </authorList>
    </citation>
    <scope>NUCLEOTIDE SEQUENCE [LARGE SCALE GENOMIC DNA]</scope>
    <source>
        <strain evidence="3">cv. AL8/78</strain>
    </source>
</reference>
<evidence type="ECO:0000313" key="2">
    <source>
        <dbReference type="EnsemblPlants" id="AET1Gv20687400.20"/>
    </source>
</evidence>
<dbReference type="Gramene" id="AET1Gv20687400.20">
    <property type="protein sequence ID" value="AET1Gv20687400.20"/>
    <property type="gene ID" value="AET1Gv20687400"/>
</dbReference>
<reference evidence="2" key="4">
    <citation type="submission" date="2019-03" db="UniProtKB">
        <authorList>
            <consortium name="EnsemblPlants"/>
        </authorList>
    </citation>
    <scope>IDENTIFICATION</scope>
</reference>
<sequence length="101" mass="11006">CSPVYGKAADLSCEGGSDDRSKDTTPSNIAASKSDRLRMSPSSDRDKLGSIPENPTAEEEINKEEHPHLQKGLGKHMSVSNVSLFYKIRSHSFSLICTGRL</sequence>
<reference evidence="3" key="1">
    <citation type="journal article" date="2014" name="Science">
        <title>Ancient hybridizations among the ancestral genomes of bread wheat.</title>
        <authorList>
            <consortium name="International Wheat Genome Sequencing Consortium,"/>
            <person name="Marcussen T."/>
            <person name="Sandve S.R."/>
            <person name="Heier L."/>
            <person name="Spannagl M."/>
            <person name="Pfeifer M."/>
            <person name="Jakobsen K.S."/>
            <person name="Wulff B.B."/>
            <person name="Steuernagel B."/>
            <person name="Mayer K.F."/>
            <person name="Olsen O.A."/>
        </authorList>
    </citation>
    <scope>NUCLEOTIDE SEQUENCE [LARGE SCALE GENOMIC DNA]</scope>
    <source>
        <strain evidence="3">cv. AL8/78</strain>
    </source>
</reference>
<evidence type="ECO:0000313" key="3">
    <source>
        <dbReference type="Proteomes" id="UP000015105"/>
    </source>
</evidence>
<reference evidence="2" key="3">
    <citation type="journal article" date="2017" name="Nature">
        <title>Genome sequence of the progenitor of the wheat D genome Aegilops tauschii.</title>
        <authorList>
            <person name="Luo M.C."/>
            <person name="Gu Y.Q."/>
            <person name="Puiu D."/>
            <person name="Wang H."/>
            <person name="Twardziok S.O."/>
            <person name="Deal K.R."/>
            <person name="Huo N."/>
            <person name="Zhu T."/>
            <person name="Wang L."/>
            <person name="Wang Y."/>
            <person name="McGuire P.E."/>
            <person name="Liu S."/>
            <person name="Long H."/>
            <person name="Ramasamy R.K."/>
            <person name="Rodriguez J.C."/>
            <person name="Van S.L."/>
            <person name="Yuan L."/>
            <person name="Wang Z."/>
            <person name="Xia Z."/>
            <person name="Xiao L."/>
            <person name="Anderson O.D."/>
            <person name="Ouyang S."/>
            <person name="Liang Y."/>
            <person name="Zimin A.V."/>
            <person name="Pertea G."/>
            <person name="Qi P."/>
            <person name="Bennetzen J.L."/>
            <person name="Dai X."/>
            <person name="Dawson M.W."/>
            <person name="Muller H.G."/>
            <person name="Kugler K."/>
            <person name="Rivarola-Duarte L."/>
            <person name="Spannagl M."/>
            <person name="Mayer K.F.X."/>
            <person name="Lu F.H."/>
            <person name="Bevan M.W."/>
            <person name="Leroy P."/>
            <person name="Li P."/>
            <person name="You F.M."/>
            <person name="Sun Q."/>
            <person name="Liu Z."/>
            <person name="Lyons E."/>
            <person name="Wicker T."/>
            <person name="Salzberg S.L."/>
            <person name="Devos K.M."/>
            <person name="Dvorak J."/>
        </authorList>
    </citation>
    <scope>NUCLEOTIDE SEQUENCE [LARGE SCALE GENOMIC DNA]</scope>
    <source>
        <strain evidence="2">cv. AL8/78</strain>
    </source>
</reference>
<reference evidence="2" key="5">
    <citation type="journal article" date="2021" name="G3 (Bethesda)">
        <title>Aegilops tauschii genome assembly Aet v5.0 features greater sequence contiguity and improved annotation.</title>
        <authorList>
            <person name="Wang L."/>
            <person name="Zhu T."/>
            <person name="Rodriguez J.C."/>
            <person name="Deal K.R."/>
            <person name="Dubcovsky J."/>
            <person name="McGuire P.E."/>
            <person name="Lux T."/>
            <person name="Spannagl M."/>
            <person name="Mayer K.F.X."/>
            <person name="Baldrich P."/>
            <person name="Meyers B.C."/>
            <person name="Huo N."/>
            <person name="Gu Y.Q."/>
            <person name="Zhou H."/>
            <person name="Devos K.M."/>
            <person name="Bennetzen J.L."/>
            <person name="Unver T."/>
            <person name="Budak H."/>
            <person name="Gulick P.J."/>
            <person name="Galiba G."/>
            <person name="Kalapos B."/>
            <person name="Nelson D.R."/>
            <person name="Li P."/>
            <person name="You F.M."/>
            <person name="Luo M.C."/>
            <person name="Dvorak J."/>
        </authorList>
    </citation>
    <scope>NUCLEOTIDE SEQUENCE [LARGE SCALE GENOMIC DNA]</scope>
    <source>
        <strain evidence="2">cv. AL8/78</strain>
    </source>
</reference>
<evidence type="ECO:0000256" key="1">
    <source>
        <dbReference type="SAM" id="MobiDB-lite"/>
    </source>
</evidence>
<organism evidence="2 3">
    <name type="scientific">Aegilops tauschii subsp. strangulata</name>
    <name type="common">Goatgrass</name>
    <dbReference type="NCBI Taxonomy" id="200361"/>
    <lineage>
        <taxon>Eukaryota</taxon>
        <taxon>Viridiplantae</taxon>
        <taxon>Streptophyta</taxon>
        <taxon>Embryophyta</taxon>
        <taxon>Tracheophyta</taxon>
        <taxon>Spermatophyta</taxon>
        <taxon>Magnoliopsida</taxon>
        <taxon>Liliopsida</taxon>
        <taxon>Poales</taxon>
        <taxon>Poaceae</taxon>
        <taxon>BOP clade</taxon>
        <taxon>Pooideae</taxon>
        <taxon>Triticodae</taxon>
        <taxon>Triticeae</taxon>
        <taxon>Triticinae</taxon>
        <taxon>Aegilops</taxon>
    </lineage>
</organism>